<dbReference type="InterPro" id="IPR000089">
    <property type="entry name" value="Biotin_lipoyl"/>
</dbReference>
<dbReference type="FunFam" id="2.40.50.100:FF:000010">
    <property type="entry name" value="Acetyltransferase component of pyruvate dehydrogenase complex"/>
    <property type="match status" value="1"/>
</dbReference>
<dbReference type="SUPFAM" id="SSF47005">
    <property type="entry name" value="Peripheral subunit-binding domain of 2-oxo acid dehydrogenase complex"/>
    <property type="match status" value="1"/>
</dbReference>
<dbReference type="PROSITE" id="PS51826">
    <property type="entry name" value="PSBD"/>
    <property type="match status" value="1"/>
</dbReference>
<keyword evidence="8" id="KW-1185">Reference proteome</keyword>
<evidence type="ECO:0000259" key="6">
    <source>
        <dbReference type="PROSITE" id="PS51826"/>
    </source>
</evidence>
<keyword evidence="2" id="KW-0450">Lipoyl</keyword>
<dbReference type="Pfam" id="PF00364">
    <property type="entry name" value="Biotin_lipoyl"/>
    <property type="match status" value="1"/>
</dbReference>
<feature type="domain" description="Lipoyl-binding" evidence="5">
    <location>
        <begin position="33"/>
        <end position="109"/>
    </location>
</feature>
<dbReference type="PROSITE" id="PS50968">
    <property type="entry name" value="BIOTINYL_LIPOYL"/>
    <property type="match status" value="1"/>
</dbReference>
<evidence type="ECO:0000313" key="7">
    <source>
        <dbReference type="EMBL" id="OAA78303.1"/>
    </source>
</evidence>
<feature type="domain" description="Peripheral subunit-binding (PSBD)" evidence="6">
    <location>
        <begin position="175"/>
        <end position="215"/>
    </location>
</feature>
<reference evidence="7 8" key="1">
    <citation type="journal article" date="2016" name="Genome Biol. Evol.">
        <title>Divergent and convergent evolution of fungal pathogenicity.</title>
        <authorList>
            <person name="Shang Y."/>
            <person name="Xiao G."/>
            <person name="Zheng P."/>
            <person name="Cen K."/>
            <person name="Zhan S."/>
            <person name="Wang C."/>
        </authorList>
    </citation>
    <scope>NUCLEOTIDE SEQUENCE [LARGE SCALE GENOMIC DNA]</scope>
    <source>
        <strain evidence="7 8">RCEF 1005</strain>
    </source>
</reference>
<dbReference type="InterPro" id="IPR011053">
    <property type="entry name" value="Single_hybrid_motif"/>
</dbReference>
<feature type="compositionally biased region" description="Polar residues" evidence="4">
    <location>
        <begin position="158"/>
        <end position="168"/>
    </location>
</feature>
<evidence type="ECO:0000256" key="3">
    <source>
        <dbReference type="ARBA" id="ARBA00022946"/>
    </source>
</evidence>
<evidence type="ECO:0000259" key="5">
    <source>
        <dbReference type="PROSITE" id="PS50968"/>
    </source>
</evidence>
<dbReference type="GO" id="GO:0004742">
    <property type="term" value="F:dihydrolipoyllysine-residue acetyltransferase activity"/>
    <property type="evidence" value="ECO:0007669"/>
    <property type="project" value="TreeGrafter"/>
</dbReference>
<dbReference type="GO" id="GO:0006086">
    <property type="term" value="P:pyruvate decarboxylation to acetyl-CoA"/>
    <property type="evidence" value="ECO:0007669"/>
    <property type="project" value="InterPro"/>
</dbReference>
<organism evidence="7 8">
    <name type="scientific">Akanthomyces lecanii RCEF 1005</name>
    <dbReference type="NCBI Taxonomy" id="1081108"/>
    <lineage>
        <taxon>Eukaryota</taxon>
        <taxon>Fungi</taxon>
        <taxon>Dikarya</taxon>
        <taxon>Ascomycota</taxon>
        <taxon>Pezizomycotina</taxon>
        <taxon>Sordariomycetes</taxon>
        <taxon>Hypocreomycetidae</taxon>
        <taxon>Hypocreales</taxon>
        <taxon>Cordycipitaceae</taxon>
        <taxon>Akanthomyces</taxon>
        <taxon>Cordyceps confragosa</taxon>
    </lineage>
</organism>
<name>A0A162K833_CORDF</name>
<dbReference type="SUPFAM" id="SSF51230">
    <property type="entry name" value="Single hybrid motif"/>
    <property type="match status" value="1"/>
</dbReference>
<dbReference type="GO" id="GO:0045254">
    <property type="term" value="C:pyruvate dehydrogenase complex"/>
    <property type="evidence" value="ECO:0007669"/>
    <property type="project" value="InterPro"/>
</dbReference>
<dbReference type="InterPro" id="IPR036625">
    <property type="entry name" value="E3-bd_dom_sf"/>
</dbReference>
<dbReference type="InterPro" id="IPR003016">
    <property type="entry name" value="2-oxoA_DH_lipoyl-BS"/>
</dbReference>
<evidence type="ECO:0000313" key="8">
    <source>
        <dbReference type="Proteomes" id="UP000076881"/>
    </source>
</evidence>
<dbReference type="PANTHER" id="PTHR23151:SF82">
    <property type="entry name" value="PYRUVATE DEHYDROGENASE COMPLEX PROTEIN X COMPONENT, MITOCHONDRIAL"/>
    <property type="match status" value="1"/>
</dbReference>
<dbReference type="PROSITE" id="PS00189">
    <property type="entry name" value="LIPOYL"/>
    <property type="match status" value="1"/>
</dbReference>
<dbReference type="STRING" id="1081108.A0A162K833"/>
<evidence type="ECO:0000256" key="4">
    <source>
        <dbReference type="SAM" id="MobiDB-lite"/>
    </source>
</evidence>
<dbReference type="CDD" id="cd06849">
    <property type="entry name" value="lipoyl_domain"/>
    <property type="match status" value="1"/>
</dbReference>
<proteinExistence type="inferred from homology"/>
<keyword evidence="7" id="KW-0670">Pyruvate</keyword>
<sequence>MASLASACRASVRMASSRASARGLSTSARCLAAQNFTMPALSPTMTEGNIASWRVKEGETFIAGDVLLEIETDKATMDVEAQEDGIVMKIMSQDGSKAVPVGTRIAVLAEAGDDVSALEIPADEQQQPNKAAGASASSEPAPSEAKSESSKPASGGSQQRKPTTQRNQSYEQKYPLMPSVEHLVKANGINEADVSKIKPTGPNGRLLKGDVLAYLGSINAETPATISSRFDHLTHLDLSNIKVAERKAAPAPKADVAAAAPVEELPLEVNVPVSLAKVVQVQKKIQDTLGVFLPLSTFISRAAEVANDELPRARHEPTASELFDAVLGLDKVKAAQGSRGVYLPQVSAIPAGATYKPKGAPTLPTKFDIIDELASRSVQAPPSGMVTIDTVPGLSSGGNVFTLTVPKAEEDRAYVFLQRCKFILEDEPGRLVL</sequence>
<comment type="caution">
    <text evidence="7">The sequence shown here is derived from an EMBL/GenBank/DDBJ whole genome shotgun (WGS) entry which is preliminary data.</text>
</comment>
<accession>A0A162K833</accession>
<comment type="similarity">
    <text evidence="1">Belongs to the 2-oxoacid dehydrogenase family.</text>
</comment>
<dbReference type="InterPro" id="IPR004167">
    <property type="entry name" value="PSBD"/>
</dbReference>
<feature type="region of interest" description="Disordered" evidence="4">
    <location>
        <begin position="120"/>
        <end position="168"/>
    </location>
</feature>
<dbReference type="Gene3D" id="2.40.50.100">
    <property type="match status" value="1"/>
</dbReference>
<dbReference type="Pfam" id="PF02817">
    <property type="entry name" value="E3_binding"/>
    <property type="match status" value="1"/>
</dbReference>
<gene>
    <name evidence="7" type="ORF">LEL_05126</name>
</gene>
<dbReference type="OrthoDB" id="202158at2759"/>
<evidence type="ECO:0000256" key="2">
    <source>
        <dbReference type="ARBA" id="ARBA00022823"/>
    </source>
</evidence>
<dbReference type="Proteomes" id="UP000076881">
    <property type="component" value="Unassembled WGS sequence"/>
</dbReference>
<keyword evidence="3" id="KW-0809">Transit peptide</keyword>
<evidence type="ECO:0000256" key="1">
    <source>
        <dbReference type="ARBA" id="ARBA00007317"/>
    </source>
</evidence>
<feature type="compositionally biased region" description="Low complexity" evidence="4">
    <location>
        <begin position="130"/>
        <end position="157"/>
    </location>
</feature>
<dbReference type="EMBL" id="AZHF01000003">
    <property type="protein sequence ID" value="OAA78303.1"/>
    <property type="molecule type" value="Genomic_DNA"/>
</dbReference>
<dbReference type="PANTHER" id="PTHR23151">
    <property type="entry name" value="DIHYDROLIPOAMIDE ACETYL/SUCCINYL-TRANSFERASE-RELATED"/>
    <property type="match status" value="1"/>
</dbReference>
<dbReference type="AlphaFoldDB" id="A0A162K833"/>
<dbReference type="InterPro" id="IPR045257">
    <property type="entry name" value="E2/Pdx1"/>
</dbReference>
<protein>
    <submittedName>
        <fullName evidence="7">Pyruvate dehydrogenase protein x component</fullName>
    </submittedName>
</protein>
<dbReference type="Gene3D" id="4.10.320.10">
    <property type="entry name" value="E3-binding domain"/>
    <property type="match status" value="1"/>
</dbReference>